<proteinExistence type="predicted"/>
<feature type="non-terminal residue" evidence="1">
    <location>
        <position position="79"/>
    </location>
</feature>
<organism evidence="1">
    <name type="scientific">Ostreococcus tauri</name>
    <name type="common">Marine green alga</name>
    <dbReference type="NCBI Taxonomy" id="70448"/>
    <lineage>
        <taxon>Eukaryota</taxon>
        <taxon>Viridiplantae</taxon>
        <taxon>Chlorophyta</taxon>
        <taxon>Mamiellophyceae</taxon>
        <taxon>Mamiellales</taxon>
        <taxon>Bathycoccaceae</taxon>
        <taxon>Ostreococcus</taxon>
    </lineage>
</organism>
<name>A0A1Y5I3G6_OSTTA</name>
<protein>
    <submittedName>
        <fullName evidence="1">Uncharacterized protein</fullName>
    </submittedName>
</protein>
<sequence>MAACPQLAPESRVFGRLSRIFPIHGRFVAEAKSFADKKSQTFDRASSLNVLSSALRASFAARLAFSIVSLRVRVALAPD</sequence>
<gene>
    <name evidence="1" type="ORF">BE221DRAFT_58793</name>
</gene>
<dbReference type="EMBL" id="KZ155826">
    <property type="protein sequence ID" value="OUS44059.1"/>
    <property type="molecule type" value="Genomic_DNA"/>
</dbReference>
<dbReference type="AlphaFoldDB" id="A0A1Y5I3G6"/>
<dbReference type="Proteomes" id="UP000195557">
    <property type="component" value="Unassembled WGS sequence"/>
</dbReference>
<reference evidence="1" key="1">
    <citation type="submission" date="2017-04" db="EMBL/GenBank/DDBJ databases">
        <title>Population genomics of picophytoplankton unveils novel chromosome hypervariability.</title>
        <authorList>
            <consortium name="DOE Joint Genome Institute"/>
            <person name="Blanc-Mathieu R."/>
            <person name="Krasovec M."/>
            <person name="Hebrard M."/>
            <person name="Yau S."/>
            <person name="Desgranges E."/>
            <person name="Martin J."/>
            <person name="Schackwitz W."/>
            <person name="Kuo A."/>
            <person name="Salin G."/>
            <person name="Donnadieu C."/>
            <person name="Desdevises Y."/>
            <person name="Sanchez-Ferandin S."/>
            <person name="Moreau H."/>
            <person name="Rivals E."/>
            <person name="Grigoriev I.V."/>
            <person name="Grimsley N."/>
            <person name="Eyre-Walker A."/>
            <person name="Piganeau G."/>
        </authorList>
    </citation>
    <scope>NUCLEOTIDE SEQUENCE [LARGE SCALE GENOMIC DNA]</scope>
    <source>
        <strain evidence="1">RCC 1115</strain>
    </source>
</reference>
<accession>A0A1Y5I3G6</accession>
<evidence type="ECO:0000313" key="1">
    <source>
        <dbReference type="EMBL" id="OUS44059.1"/>
    </source>
</evidence>